<reference evidence="4 5" key="2">
    <citation type="submission" date="2015-05" db="EMBL/GenBank/DDBJ databases">
        <authorList>
            <person name="Morales-Cruz A."/>
            <person name="Amrine K.C."/>
            <person name="Cantu D."/>
        </authorList>
    </citation>
    <scope>NUCLEOTIDE SEQUENCE [LARGE SCALE GENOMIC DNA]</scope>
    <source>
        <strain evidence="4">UCRPC4</strain>
    </source>
</reference>
<evidence type="ECO:0000313" key="5">
    <source>
        <dbReference type="Proteomes" id="UP000053317"/>
    </source>
</evidence>
<keyword evidence="2 4" id="KW-0378">Hydrolase</keyword>
<dbReference type="InterPro" id="IPR016292">
    <property type="entry name" value="Epoxide_hydrolase"/>
</dbReference>
<dbReference type="Proteomes" id="UP000053317">
    <property type="component" value="Unassembled WGS sequence"/>
</dbReference>
<evidence type="ECO:0000313" key="4">
    <source>
        <dbReference type="EMBL" id="KKY21714.1"/>
    </source>
</evidence>
<protein>
    <submittedName>
        <fullName evidence="4">Putative epoxide hydrolase</fullName>
    </submittedName>
</protein>
<dbReference type="EMBL" id="LCWF01000082">
    <property type="protein sequence ID" value="KKY21714.1"/>
    <property type="molecule type" value="Genomic_DNA"/>
</dbReference>
<dbReference type="OrthoDB" id="7130006at2759"/>
<dbReference type="Pfam" id="PF06441">
    <property type="entry name" value="EHN"/>
    <property type="match status" value="1"/>
</dbReference>
<reference evidence="4 5" key="1">
    <citation type="submission" date="2015-05" db="EMBL/GenBank/DDBJ databases">
        <title>Distinctive expansion of gene families associated with plant cell wall degradation and secondary metabolism in the genomes of grapevine trunk pathogens.</title>
        <authorList>
            <person name="Lawrence D.P."/>
            <person name="Travadon R."/>
            <person name="Rolshausen P.E."/>
            <person name="Baumgartner K."/>
        </authorList>
    </citation>
    <scope>NUCLEOTIDE SEQUENCE [LARGE SCALE GENOMIC DNA]</scope>
    <source>
        <strain evidence="4">UCRPC4</strain>
    </source>
</reference>
<dbReference type="Gene3D" id="3.40.50.1820">
    <property type="entry name" value="alpha/beta hydrolase"/>
    <property type="match status" value="2"/>
</dbReference>
<dbReference type="PANTHER" id="PTHR21661:SF39">
    <property type="entry name" value="HYDROLASE, PUTATIVE (AFU_ORTHOLOGUE AFUA_3G08960)-RELATED"/>
    <property type="match status" value="1"/>
</dbReference>
<evidence type="ECO:0000256" key="1">
    <source>
        <dbReference type="ARBA" id="ARBA00010088"/>
    </source>
</evidence>
<evidence type="ECO:0000256" key="2">
    <source>
        <dbReference type="ARBA" id="ARBA00022801"/>
    </source>
</evidence>
<proteinExistence type="inferred from homology"/>
<name>A0A0G2EH07_PHACM</name>
<dbReference type="InterPro" id="IPR010497">
    <property type="entry name" value="Epoxide_hydro_N"/>
</dbReference>
<comment type="caution">
    <text evidence="4">The sequence shown here is derived from an EMBL/GenBank/DDBJ whole genome shotgun (WGS) entry which is preliminary data.</text>
</comment>
<dbReference type="GO" id="GO:0097176">
    <property type="term" value="P:epoxide metabolic process"/>
    <property type="evidence" value="ECO:0007669"/>
    <property type="project" value="TreeGrafter"/>
</dbReference>
<gene>
    <name evidence="4" type="ORF">UCRPC4_g03481</name>
</gene>
<keyword evidence="5" id="KW-1185">Reference proteome</keyword>
<dbReference type="GO" id="GO:0004301">
    <property type="term" value="F:epoxide hydrolase activity"/>
    <property type="evidence" value="ECO:0007669"/>
    <property type="project" value="TreeGrafter"/>
</dbReference>
<dbReference type="AlphaFoldDB" id="A0A0G2EH07"/>
<organism evidence="4 5">
    <name type="scientific">Phaeomoniella chlamydospora</name>
    <name type="common">Phaeoacremonium chlamydosporum</name>
    <dbReference type="NCBI Taxonomy" id="158046"/>
    <lineage>
        <taxon>Eukaryota</taxon>
        <taxon>Fungi</taxon>
        <taxon>Dikarya</taxon>
        <taxon>Ascomycota</taxon>
        <taxon>Pezizomycotina</taxon>
        <taxon>Eurotiomycetes</taxon>
        <taxon>Chaetothyriomycetidae</taxon>
        <taxon>Phaeomoniellales</taxon>
        <taxon>Phaeomoniellaceae</taxon>
        <taxon>Phaeomoniella</taxon>
    </lineage>
</organism>
<accession>A0A0G2EH07</accession>
<feature type="domain" description="Epoxide hydrolase N-terminal" evidence="3">
    <location>
        <begin position="14"/>
        <end position="125"/>
    </location>
</feature>
<dbReference type="PIRSF" id="PIRSF001112">
    <property type="entry name" value="Epoxide_hydrolase"/>
    <property type="match status" value="1"/>
</dbReference>
<dbReference type="InterPro" id="IPR029058">
    <property type="entry name" value="AB_hydrolase_fold"/>
</dbReference>
<comment type="similarity">
    <text evidence="1">Belongs to the peptidase S33 family.</text>
</comment>
<sequence length="303" mass="34358">MDFSNLPAGSSDSIKPFEINIQPKVLNDLKDSIKLSAFAPLTYESSTADPKDLESFGISYEWLQKARDAWLTYDWKKSESYINTFPHFKASIRHNVADFDVHFVGLFSERKNAIPIVYLHGWPVNAFPIQVQPEGAPEIASVPLNEQRGFARAKHFVSQGWAYGIEHGTRPATIGFVLQSSPIALLSWIGEKFIAWTDETPQVDTILESVTLYWITHTISRCLYPYREKYDPKDLSSPKPLGLSQFHKEIGLVPESWARTRANVVFYRWHDEGGHFAALEKPELLLKDVEDFVSGLKDSGVLV</sequence>
<dbReference type="PANTHER" id="PTHR21661">
    <property type="entry name" value="EPOXIDE HYDROLASE 1-RELATED"/>
    <property type="match status" value="1"/>
</dbReference>
<evidence type="ECO:0000259" key="3">
    <source>
        <dbReference type="Pfam" id="PF06441"/>
    </source>
</evidence>
<dbReference type="SUPFAM" id="SSF53474">
    <property type="entry name" value="alpha/beta-Hydrolases"/>
    <property type="match status" value="2"/>
</dbReference>